<name>A0A2I0UEJ3_LIMLA</name>
<keyword evidence="2" id="KW-1185">Reference proteome</keyword>
<dbReference type="Proteomes" id="UP000233556">
    <property type="component" value="Unassembled WGS sequence"/>
</dbReference>
<accession>A0A2I0UEJ3</accession>
<evidence type="ECO:0000313" key="2">
    <source>
        <dbReference type="Proteomes" id="UP000233556"/>
    </source>
</evidence>
<dbReference type="EMBL" id="KZ505824">
    <property type="protein sequence ID" value="PKU44477.1"/>
    <property type="molecule type" value="Genomic_DNA"/>
</dbReference>
<reference evidence="2" key="1">
    <citation type="submission" date="2017-11" db="EMBL/GenBank/DDBJ databases">
        <authorList>
            <person name="Lima N.C."/>
            <person name="Parody-Merino A.M."/>
            <person name="Battley P.F."/>
            <person name="Fidler A.E."/>
            <person name="Prosdocimi F."/>
        </authorList>
    </citation>
    <scope>NUCLEOTIDE SEQUENCE [LARGE SCALE GENOMIC DNA]</scope>
</reference>
<gene>
    <name evidence="1" type="ORF">llap_5222</name>
</gene>
<dbReference type="AlphaFoldDB" id="A0A2I0UEJ3"/>
<proteinExistence type="predicted"/>
<protein>
    <submittedName>
        <fullName evidence="1">Uncharacterized protein</fullName>
    </submittedName>
</protein>
<sequence length="157" mass="17321">MGPGFSISWCAPTAYSDISPEGKAFAFPLKSYITWQSTLIKNVESGFAAGSLQGFKREHFTALYILSDNTRQVYSGSEYPSQLKHRLEECHRQAQLILSHVGTGLSIDALGFMLFPPLKGSVCSPDSLCGPLTLKLTVVIQLQFKCCVQCDPLHFEK</sequence>
<organism evidence="1 2">
    <name type="scientific">Limosa lapponica baueri</name>
    <dbReference type="NCBI Taxonomy" id="1758121"/>
    <lineage>
        <taxon>Eukaryota</taxon>
        <taxon>Metazoa</taxon>
        <taxon>Chordata</taxon>
        <taxon>Craniata</taxon>
        <taxon>Vertebrata</taxon>
        <taxon>Euteleostomi</taxon>
        <taxon>Archelosauria</taxon>
        <taxon>Archosauria</taxon>
        <taxon>Dinosauria</taxon>
        <taxon>Saurischia</taxon>
        <taxon>Theropoda</taxon>
        <taxon>Coelurosauria</taxon>
        <taxon>Aves</taxon>
        <taxon>Neognathae</taxon>
        <taxon>Neoaves</taxon>
        <taxon>Charadriiformes</taxon>
        <taxon>Scolopacidae</taxon>
        <taxon>Limosa</taxon>
    </lineage>
</organism>
<reference evidence="2" key="2">
    <citation type="submission" date="2017-12" db="EMBL/GenBank/DDBJ databases">
        <title>Genome sequence of the Bar-tailed Godwit (Limosa lapponica baueri).</title>
        <authorList>
            <person name="Lima N.C.B."/>
            <person name="Parody-Merino A.M."/>
            <person name="Battley P.F."/>
            <person name="Fidler A.E."/>
            <person name="Prosdocimi F."/>
        </authorList>
    </citation>
    <scope>NUCLEOTIDE SEQUENCE [LARGE SCALE GENOMIC DNA]</scope>
</reference>
<evidence type="ECO:0000313" key="1">
    <source>
        <dbReference type="EMBL" id="PKU44477.1"/>
    </source>
</evidence>